<dbReference type="Pfam" id="PF12259">
    <property type="entry name" value="Baculo_F"/>
    <property type="match status" value="1"/>
</dbReference>
<dbReference type="EMBL" id="CAJOBZ010000016">
    <property type="protein sequence ID" value="CAF4852734.1"/>
    <property type="molecule type" value="Genomic_DNA"/>
</dbReference>
<reference evidence="2" key="1">
    <citation type="submission" date="2021-02" db="EMBL/GenBank/DDBJ databases">
        <authorList>
            <person name="Steward A R."/>
        </authorList>
    </citation>
    <scope>NUCLEOTIDE SEQUENCE</scope>
</reference>
<gene>
    <name evidence="2" type="ORF">PMACD_LOCUS7214</name>
</gene>
<evidence type="ECO:0000256" key="1">
    <source>
        <dbReference type="SAM" id="Phobius"/>
    </source>
</evidence>
<keyword evidence="3" id="KW-1185">Reference proteome</keyword>
<evidence type="ECO:0008006" key="4">
    <source>
        <dbReference type="Google" id="ProtNLM"/>
    </source>
</evidence>
<accession>A0A821S8M2</accession>
<proteinExistence type="predicted"/>
<keyword evidence="1" id="KW-0472">Membrane</keyword>
<dbReference type="InterPro" id="IPR022048">
    <property type="entry name" value="Envelope_fusion-like"/>
</dbReference>
<evidence type="ECO:0000313" key="2">
    <source>
        <dbReference type="EMBL" id="CAF4852734.1"/>
    </source>
</evidence>
<dbReference type="OrthoDB" id="7290788at2759"/>
<organism evidence="2 3">
    <name type="scientific">Pieris macdunnoughi</name>
    <dbReference type="NCBI Taxonomy" id="345717"/>
    <lineage>
        <taxon>Eukaryota</taxon>
        <taxon>Metazoa</taxon>
        <taxon>Ecdysozoa</taxon>
        <taxon>Arthropoda</taxon>
        <taxon>Hexapoda</taxon>
        <taxon>Insecta</taxon>
        <taxon>Pterygota</taxon>
        <taxon>Neoptera</taxon>
        <taxon>Endopterygota</taxon>
        <taxon>Lepidoptera</taxon>
        <taxon>Glossata</taxon>
        <taxon>Ditrysia</taxon>
        <taxon>Papilionoidea</taxon>
        <taxon>Pieridae</taxon>
        <taxon>Pierinae</taxon>
        <taxon>Pieris</taxon>
    </lineage>
</organism>
<evidence type="ECO:0000313" key="3">
    <source>
        <dbReference type="Proteomes" id="UP000663880"/>
    </source>
</evidence>
<dbReference type="AlphaFoldDB" id="A0A821S8M2"/>
<comment type="caution">
    <text evidence="2">The sequence shown here is derived from an EMBL/GenBank/DDBJ whole genome shotgun (WGS) entry which is preliminary data.</text>
</comment>
<keyword evidence="1" id="KW-1133">Transmembrane helix</keyword>
<sequence length="311" mass="36186">MLGFIRAASTHHSMISIDNLEYMIGRLREIYSNNEILDIDLREYYNLIKPGSYFIGKRIVIIFKIPVISKDSYDLFRLAIVPNKFQQTFIPIHPFIATNGKYFMYLQTECPKVGEYLLCEKSTNYYQPQEHADCIQSIIIHQSLDKSCIPTEVSITRQAMEQLDDRHYTIVFPKTTNVELQCERQEYVSLSGSYLATIPHECSLRTDTFKITNSEDEVKGQPLKITEIRSNFTEVQDNEIPHITLNSLNLDNLHHLENRIMLQNPIRVAHFDSSLYHTTLPLYALVSGIVIIFLAYILRRYLRKNPTTPED</sequence>
<feature type="transmembrane region" description="Helical" evidence="1">
    <location>
        <begin position="280"/>
        <end position="298"/>
    </location>
</feature>
<name>A0A821S8M2_9NEOP</name>
<dbReference type="Proteomes" id="UP000663880">
    <property type="component" value="Unassembled WGS sequence"/>
</dbReference>
<protein>
    <recommendedName>
        <fullName evidence="4">Envelope protein</fullName>
    </recommendedName>
</protein>
<keyword evidence="1" id="KW-0812">Transmembrane</keyword>